<dbReference type="SUPFAM" id="SSF51206">
    <property type="entry name" value="cAMP-binding domain-like"/>
    <property type="match status" value="1"/>
</dbReference>
<reference evidence="2" key="1">
    <citation type="submission" date="2019-02" db="EMBL/GenBank/DDBJ databases">
        <authorList>
            <person name="Li S.-H."/>
        </authorList>
    </citation>
    <scope>NUCLEOTIDE SEQUENCE</scope>
    <source>
        <strain evidence="2">IMCC11814</strain>
    </source>
</reference>
<feature type="domain" description="Cyclic nucleotide-binding" evidence="1">
    <location>
        <begin position="156"/>
        <end position="250"/>
    </location>
</feature>
<dbReference type="InterPro" id="IPR014710">
    <property type="entry name" value="RmlC-like_jellyroll"/>
</dbReference>
<dbReference type="Proteomes" id="UP001143304">
    <property type="component" value="Unassembled WGS sequence"/>
</dbReference>
<protein>
    <submittedName>
        <fullName evidence="2">Cyclic nucleotide-binding domain-containing protein</fullName>
    </submittedName>
</protein>
<dbReference type="InterPro" id="IPR018488">
    <property type="entry name" value="cNMP-bd_CS"/>
</dbReference>
<dbReference type="InterPro" id="IPR050397">
    <property type="entry name" value="Env_Response_Regulators"/>
</dbReference>
<dbReference type="InterPro" id="IPR018490">
    <property type="entry name" value="cNMP-bd_dom_sf"/>
</dbReference>
<evidence type="ECO:0000313" key="3">
    <source>
        <dbReference type="Proteomes" id="UP001143304"/>
    </source>
</evidence>
<name>A0ABT3T7U1_9GAMM</name>
<dbReference type="Pfam" id="PF00027">
    <property type="entry name" value="cNMP_binding"/>
    <property type="match status" value="1"/>
</dbReference>
<dbReference type="InterPro" id="IPR000595">
    <property type="entry name" value="cNMP-bd_dom"/>
</dbReference>
<dbReference type="PANTHER" id="PTHR24567">
    <property type="entry name" value="CRP FAMILY TRANSCRIPTIONAL REGULATORY PROTEIN"/>
    <property type="match status" value="1"/>
</dbReference>
<evidence type="ECO:0000259" key="1">
    <source>
        <dbReference type="PROSITE" id="PS50042"/>
    </source>
</evidence>
<dbReference type="Gene3D" id="2.60.120.10">
    <property type="entry name" value="Jelly Rolls"/>
    <property type="match status" value="1"/>
</dbReference>
<evidence type="ECO:0000313" key="2">
    <source>
        <dbReference type="EMBL" id="MCX2978343.1"/>
    </source>
</evidence>
<proteinExistence type="predicted"/>
<dbReference type="SMART" id="SM00100">
    <property type="entry name" value="cNMP"/>
    <property type="match status" value="1"/>
</dbReference>
<accession>A0ABT3T7U1</accession>
<dbReference type="PROSITE" id="PS50042">
    <property type="entry name" value="CNMP_BINDING_3"/>
    <property type="match status" value="1"/>
</dbReference>
<dbReference type="CDD" id="cd00038">
    <property type="entry name" value="CAP_ED"/>
    <property type="match status" value="1"/>
</dbReference>
<organism evidence="2 3">
    <name type="scientific">Candidatus Marimicrobium litorale</name>
    <dbReference type="NCBI Taxonomy" id="2518991"/>
    <lineage>
        <taxon>Bacteria</taxon>
        <taxon>Pseudomonadati</taxon>
        <taxon>Pseudomonadota</taxon>
        <taxon>Gammaproteobacteria</taxon>
        <taxon>Cellvibrionales</taxon>
        <taxon>Halieaceae</taxon>
        <taxon>Marimicrobium</taxon>
    </lineage>
</organism>
<gene>
    <name evidence="2" type="ORF">EYC82_13330</name>
</gene>
<comment type="caution">
    <text evidence="2">The sequence shown here is derived from an EMBL/GenBank/DDBJ whole genome shotgun (WGS) entry which is preliminary data.</text>
</comment>
<sequence>MFVNIDAQDIAALSQQFGTLVGELLEVVNMRGQLHDIEITPAGNFRGFDDRQFYVILDGSVSARYQGKSIYTLETGDMLLPDVTGGLDTAIAVEYASDTGASLRSYPALEFMQRVFDEPVAIRLWTRLLVTYAGLVTRIAAAGVNEPPATPGFESYSEGQIIIRQGDEADYVYYMRSGEAEVLVSGVNVAIIGEGEIFGAMAVLTCTSRSATVRARTACAVDKVPKDQFTELIKSNPATINSLMVDMANSIVNLNEQLAGSRVKAREERRQDKQ</sequence>
<keyword evidence="3" id="KW-1185">Reference proteome</keyword>
<dbReference type="PANTHER" id="PTHR24567:SF74">
    <property type="entry name" value="HTH-TYPE TRANSCRIPTIONAL REGULATOR ARCR"/>
    <property type="match status" value="1"/>
</dbReference>
<dbReference type="RefSeq" id="WP_279250039.1">
    <property type="nucleotide sequence ID" value="NZ_SHNO01000001.1"/>
</dbReference>
<dbReference type="EMBL" id="SHNO01000001">
    <property type="protein sequence ID" value="MCX2978343.1"/>
    <property type="molecule type" value="Genomic_DNA"/>
</dbReference>
<dbReference type="PRINTS" id="PR00103">
    <property type="entry name" value="CAMPKINASE"/>
</dbReference>
<dbReference type="PROSITE" id="PS00888">
    <property type="entry name" value="CNMP_BINDING_1"/>
    <property type="match status" value="1"/>
</dbReference>